<accession>A0AAX2F0U8</accession>
<gene>
    <name evidence="2" type="ORF">SAMN05444364_101109</name>
</gene>
<dbReference type="EMBL" id="FQWA01000001">
    <property type="protein sequence ID" value="SHF55202.1"/>
    <property type="molecule type" value="Genomic_DNA"/>
</dbReference>
<keyword evidence="1" id="KW-0732">Signal</keyword>
<sequence>MKRLFTLFYAMLLGAVPLMAQGNRIFEFVDGAGKTIDNGKTVSVAKIEEFVPGVPEAGMTMPADISVRNISGEKQNVVIVGTIKKLKGEAIEICFPTSCKMWDKVATFTSEEGELSADKKVTKSLEMKFNLGAETQGKGVCTIKLQLFTVKKKGDKLVKDKMGPYITVNFDEALALGINDVSYGKAVSYDVYNLQGVLIGKNLTSLQDLSKGTYVVKTVDNKGGVTTKKFVVR</sequence>
<feature type="signal peptide" evidence="1">
    <location>
        <begin position="1"/>
        <end position="20"/>
    </location>
</feature>
<dbReference type="Proteomes" id="UP000184105">
    <property type="component" value="Unassembled WGS sequence"/>
</dbReference>
<dbReference type="NCBIfam" id="TIGR04183">
    <property type="entry name" value="Por_Secre_tail"/>
    <property type="match status" value="1"/>
</dbReference>
<protein>
    <submittedName>
        <fullName evidence="2">Por secretion system C-terminal sorting domain-containing protein</fullName>
    </submittedName>
</protein>
<keyword evidence="3" id="KW-1185">Reference proteome</keyword>
<organism evidence="2 3">
    <name type="scientific">Prevotella scopos JCM 17725</name>
    <dbReference type="NCBI Taxonomy" id="1236518"/>
    <lineage>
        <taxon>Bacteria</taxon>
        <taxon>Pseudomonadati</taxon>
        <taxon>Bacteroidota</taxon>
        <taxon>Bacteroidia</taxon>
        <taxon>Bacteroidales</taxon>
        <taxon>Prevotellaceae</taxon>
        <taxon>Prevotella</taxon>
    </lineage>
</organism>
<evidence type="ECO:0000256" key="1">
    <source>
        <dbReference type="SAM" id="SignalP"/>
    </source>
</evidence>
<evidence type="ECO:0000313" key="3">
    <source>
        <dbReference type="Proteomes" id="UP000184105"/>
    </source>
</evidence>
<dbReference type="RefSeq" id="WP_143150336.1">
    <property type="nucleotide sequence ID" value="NZ_CP016205.1"/>
</dbReference>
<reference evidence="2 3" key="1">
    <citation type="submission" date="2016-11" db="EMBL/GenBank/DDBJ databases">
        <authorList>
            <person name="Varghese N."/>
            <person name="Submissions S."/>
        </authorList>
    </citation>
    <scope>NUCLEOTIDE SEQUENCE [LARGE SCALE GENOMIC DNA]</scope>
    <source>
        <strain evidence="2 3">DSM 22613</strain>
    </source>
</reference>
<name>A0AAX2F0U8_9BACT</name>
<evidence type="ECO:0000313" key="2">
    <source>
        <dbReference type="EMBL" id="SHF55202.1"/>
    </source>
</evidence>
<comment type="caution">
    <text evidence="2">The sequence shown here is derived from an EMBL/GenBank/DDBJ whole genome shotgun (WGS) entry which is preliminary data.</text>
</comment>
<feature type="chain" id="PRO_5043567412" evidence="1">
    <location>
        <begin position="21"/>
        <end position="233"/>
    </location>
</feature>
<proteinExistence type="predicted"/>
<dbReference type="AlphaFoldDB" id="A0AAX2F0U8"/>
<dbReference type="InterPro" id="IPR026444">
    <property type="entry name" value="Secre_tail"/>
</dbReference>